<accession>A0A061BKF8</accession>
<feature type="coiled-coil region" evidence="1">
    <location>
        <begin position="361"/>
        <end position="399"/>
    </location>
</feature>
<evidence type="ECO:0000256" key="1">
    <source>
        <dbReference type="SAM" id="Coils"/>
    </source>
</evidence>
<reference evidence="3" key="1">
    <citation type="journal article" date="2014" name="Nucleic Acids Res.">
        <title>The evolutionary dynamics of variant antigen genes in Babesia reveal a history of genomic innovation underlying host-parasite interaction.</title>
        <authorList>
            <person name="Jackson A.P."/>
            <person name="Otto T.D."/>
            <person name="Darby A."/>
            <person name="Ramaprasad A."/>
            <person name="Xia D."/>
            <person name="Echaide I.E."/>
            <person name="Farber M."/>
            <person name="Gahlot S."/>
            <person name="Gamble J."/>
            <person name="Gupta D."/>
            <person name="Gupta Y."/>
            <person name="Jackson L."/>
            <person name="Malandrin L."/>
            <person name="Malas T.B."/>
            <person name="Moussa E."/>
            <person name="Nair M."/>
            <person name="Reid AJ."/>
            <person name="Sanders M."/>
            <person name="Sharma J."/>
            <person name="Tracey A."/>
            <person name="Quail M.A."/>
            <person name="Weir W."/>
            <person name="Wastling J.M."/>
            <person name="Hall N."/>
            <person name="Willadsen P."/>
            <person name="Lingelbach K."/>
            <person name="Shiels B."/>
            <person name="Tait A."/>
            <person name="Berriman M."/>
            <person name="Allred D.R."/>
            <person name="Pain A."/>
        </authorList>
    </citation>
    <scope>NUCLEOTIDE SEQUENCE</scope>
    <source>
        <strain evidence="3">Bond</strain>
    </source>
</reference>
<feature type="coiled-coil region" evidence="1">
    <location>
        <begin position="31"/>
        <end position="59"/>
    </location>
</feature>
<dbReference type="RefSeq" id="XP_012770897.1">
    <property type="nucleotide sequence ID" value="XM_012915443.1"/>
</dbReference>
<sequence length="569" mass="63998">MTSLNHNKNLCLSIDWLIQVRYGNGDGGDGLDQLSQALKKLIEEAIEKAEKSLKAEKDKLECPFKYSDKETYCQYYQRLHDEAEKKFKESKKTVENIPDNHSINFYKTCLEDCIKAHQKHPPSAALKSVEEKIVQLGHLAGQLGGFVGQSESVKKAVKNAIIAKINSNEELKHLYSSLVTNLSESVKSAGQADDTGKISELKSKITTEIKLTEETMKKLKPSVINSPSSPSPSAESDKLHSKLQALEKVEKLCENYEKLKTSDNNPKNLLDNLCDGLETFLGFNSASKGYDGTGIVYSDLDRLCDGVMGFLSGVLGAVKNTQTYNVGKNTLQNLVSNEINNHLCSGHEGFKRLFEKLPKEIEKYNRDVKKQNDDITAKINNLEMQLNTMNDKVSKVLENDAVSGTTKKSVQAVTYSEEHVEYAVINIRQYLRDCQYNADRFNEAFDLEQRLDMQTAVNDLNSKLRNDVLVATKAVKHETQRLEQLAQKEWDDYKYMKRTVRATMESLKLSVNGEVKYQVDELVKKLKEKVTEMKNNLDPIRDNLGEYIGHLTAWKSAGDTAVSTGEVAV</sequence>
<dbReference type="VEuPathDB" id="PiroplasmaDB:BBBOND_0006170"/>
<dbReference type="EMBL" id="LK055264">
    <property type="protein sequence ID" value="CDR71955.1"/>
    <property type="molecule type" value="Genomic_DNA"/>
</dbReference>
<reference evidence="3" key="2">
    <citation type="submission" date="2014-06" db="EMBL/GenBank/DDBJ databases">
        <authorList>
            <person name="Aslett M."/>
            <person name="De Silva Nishadi"/>
        </authorList>
    </citation>
    <scope>NUCLEOTIDE SEQUENCE</scope>
    <source>
        <strain evidence="3">Bond</strain>
    </source>
</reference>
<keyword evidence="1" id="KW-0175">Coiled coil</keyword>
<proteinExistence type="predicted"/>
<evidence type="ECO:0000256" key="2">
    <source>
        <dbReference type="SAM" id="MobiDB-lite"/>
    </source>
</evidence>
<feature type="region of interest" description="Disordered" evidence="2">
    <location>
        <begin position="219"/>
        <end position="240"/>
    </location>
</feature>
<dbReference type="GeneID" id="24562172"/>
<protein>
    <submittedName>
        <fullName evidence="3">Uncharacterized protein</fullName>
    </submittedName>
</protein>
<dbReference type="KEGG" id="bbig:BBBOND_0006170"/>
<organism evidence="3">
    <name type="scientific">Babesia bigemina</name>
    <dbReference type="NCBI Taxonomy" id="5866"/>
    <lineage>
        <taxon>Eukaryota</taxon>
        <taxon>Sar</taxon>
        <taxon>Alveolata</taxon>
        <taxon>Apicomplexa</taxon>
        <taxon>Aconoidasida</taxon>
        <taxon>Piroplasmida</taxon>
        <taxon>Babesiidae</taxon>
        <taxon>Babesia</taxon>
    </lineage>
</organism>
<name>A0A061BKF8_BABBI</name>
<evidence type="ECO:0000313" key="3">
    <source>
        <dbReference type="EMBL" id="CDR71955.1"/>
    </source>
</evidence>
<gene>
    <name evidence="3" type="ORF">BBBOND_0006170</name>
</gene>
<dbReference type="AlphaFoldDB" id="A0A061BKF8"/>